<name>A0A024HPL0_PSEKB</name>
<accession>A0A024HPL0</accession>
<reference evidence="1 2" key="1">
    <citation type="submission" date="2013-03" db="EMBL/GenBank/DDBJ databases">
        <authorList>
            <person name="Linke B."/>
        </authorList>
    </citation>
    <scope>NUCLEOTIDE SEQUENCE [LARGE SCALE GENOMIC DNA]</scope>
    <source>
        <strain evidence="1 2">B13</strain>
    </source>
</reference>
<proteinExistence type="predicted"/>
<sequence length="305" mass="33894">MSEDWLTRYGLRSDVLERFPELPALTAFWAPIRVEPIAMSGEAITVAVAIIGEPGTRPHIISALSEDVVTSVFGPHAPSLIGIARTASDSLFQHLEKTNDFKSWIPPISGVSLGDIEEGQGNSIEEIARQALRASACLSAMTEEFRSQEKKSEKNRLVSSVKRAMKILEPAFADRFHVPVPVVIRQTKMSIYCDYYSSKLAINMCSMGPGRNLPAQFDSFYSRLCKLDQLRGNEALIQHNQAPYILIEVPDEATIEASPDKSNIHNLEQKILMAQDLTEKRKFNLTIISSPNKGAQRIVELERAA</sequence>
<organism evidence="1 2">
    <name type="scientific">Pseudomonas knackmussii (strain DSM 6978 / CCUG 54928 / LMG 23759 / B13)</name>
    <dbReference type="NCBI Taxonomy" id="1301098"/>
    <lineage>
        <taxon>Bacteria</taxon>
        <taxon>Pseudomonadati</taxon>
        <taxon>Pseudomonadota</taxon>
        <taxon>Gammaproteobacteria</taxon>
        <taxon>Pseudomonadales</taxon>
        <taxon>Pseudomonadaceae</taxon>
        <taxon>Pseudomonas</taxon>
    </lineage>
</organism>
<dbReference type="AlphaFoldDB" id="A0A024HPL0"/>
<dbReference type="KEGG" id="pkc:PKB_5050"/>
<dbReference type="HOGENOM" id="CLU_082685_0_0_6"/>
<evidence type="ECO:0000313" key="1">
    <source>
        <dbReference type="EMBL" id="CDF86363.1"/>
    </source>
</evidence>
<evidence type="ECO:0000313" key="2">
    <source>
        <dbReference type="Proteomes" id="UP000025241"/>
    </source>
</evidence>
<gene>
    <name evidence="1" type="ORF">PKB_5050</name>
</gene>
<reference evidence="1 2" key="2">
    <citation type="submission" date="2014-05" db="EMBL/GenBank/DDBJ databases">
        <title>Genome sequence of the 3-chlorobenzoate degrading bacterium Pseudomonas knackmussii B13 shows multiple evidence for horizontal gene transfer.</title>
        <authorList>
            <person name="Miyazaki R."/>
            <person name="Bertelli C."/>
            <person name="Falquet L."/>
            <person name="Robinson-Rechavi M."/>
            <person name="Gharib W."/>
            <person name="Roy S."/>
            <person name="Van der Meer J.R."/>
        </authorList>
    </citation>
    <scope>NUCLEOTIDE SEQUENCE [LARGE SCALE GENOMIC DNA]</scope>
    <source>
        <strain evidence="1 2">B13</strain>
    </source>
</reference>
<protein>
    <submittedName>
        <fullName evidence="1">Uncharacterized protein</fullName>
    </submittedName>
</protein>
<keyword evidence="2" id="KW-1185">Reference proteome</keyword>
<dbReference type="EMBL" id="HG322950">
    <property type="protein sequence ID" value="CDF86363.1"/>
    <property type="molecule type" value="Genomic_DNA"/>
</dbReference>
<dbReference type="Proteomes" id="UP000025241">
    <property type="component" value="Chromosome I"/>
</dbReference>
<dbReference type="eggNOG" id="ENOG50307H4">
    <property type="taxonomic scope" value="Bacteria"/>
</dbReference>